<gene>
    <name evidence="2" type="ORF">GCM10017557_34510</name>
</gene>
<dbReference type="EMBL" id="AP023440">
    <property type="protein sequence ID" value="BCL28592.1"/>
    <property type="molecule type" value="Genomic_DNA"/>
</dbReference>
<dbReference type="Proteomes" id="UP000516444">
    <property type="component" value="Chromosome"/>
</dbReference>
<name>A0A7G1P0T8_9ACTN</name>
<accession>A0A7G1P0T8</accession>
<reference evidence="2 3" key="1">
    <citation type="journal article" date="2014" name="Int. J. Syst. Evol. Microbiol.">
        <title>Complete genome sequence of Corynebacterium casei LMG S-19264T (=DSM 44701T), isolated from a smear-ripened cheese.</title>
        <authorList>
            <consortium name="US DOE Joint Genome Institute (JGI-PGF)"/>
            <person name="Walter F."/>
            <person name="Albersmeier A."/>
            <person name="Kalinowski J."/>
            <person name="Ruckert C."/>
        </authorList>
    </citation>
    <scope>NUCLEOTIDE SEQUENCE [LARGE SCALE GENOMIC DNA]</scope>
    <source>
        <strain evidence="2 3">JCM 4677</strain>
    </source>
</reference>
<protein>
    <submittedName>
        <fullName evidence="2">Uncharacterized protein</fullName>
    </submittedName>
</protein>
<evidence type="ECO:0000313" key="3">
    <source>
        <dbReference type="Proteomes" id="UP000516444"/>
    </source>
</evidence>
<proteinExistence type="predicted"/>
<organism evidence="2 3">
    <name type="scientific">Streptomyces aurantiacus</name>
    <dbReference type="NCBI Taxonomy" id="47760"/>
    <lineage>
        <taxon>Bacteria</taxon>
        <taxon>Bacillati</taxon>
        <taxon>Actinomycetota</taxon>
        <taxon>Actinomycetes</taxon>
        <taxon>Kitasatosporales</taxon>
        <taxon>Streptomycetaceae</taxon>
        <taxon>Streptomyces</taxon>
        <taxon>Streptomyces aurantiacus group</taxon>
    </lineage>
</organism>
<dbReference type="OrthoDB" id="10013270at2"/>
<dbReference type="AlphaFoldDB" id="A0A7G1P0T8"/>
<dbReference type="KEGG" id="sgm:GCM10017557_34510"/>
<evidence type="ECO:0000313" key="2">
    <source>
        <dbReference type="EMBL" id="BCL28592.1"/>
    </source>
</evidence>
<dbReference type="RefSeq" id="WP_157871427.1">
    <property type="nucleotide sequence ID" value="NZ_AP023440.1"/>
</dbReference>
<feature type="region of interest" description="Disordered" evidence="1">
    <location>
        <begin position="216"/>
        <end position="255"/>
    </location>
</feature>
<keyword evidence="3" id="KW-1185">Reference proteome</keyword>
<sequence length="283" mass="31285">MIIGLRRGIDPPINPSYAYSPELIVTRPLIGYLSTVHSIDYWVAGLLIRPMLADLTEAGSWRRDTAQRFVLQDGLCHCFVLERTLRHVAFYLADHSQYNCFAAPSPPPPANQSTWFCAPDNPVPPPEGSHNAWRYLLRTAVDLPVRVSHVAFHYFARLDPGSGLGPPDRFLSTFEALAEQARIVHTLLPEGPGMFNIVVGTQVWTVLREDALDPRRKPRVHSIQHFRDPAAPPQTDNAHPVPLPGETAPGRKEIASGEFVAASTLVAAAPALPTTVRRPPREP</sequence>
<evidence type="ECO:0000256" key="1">
    <source>
        <dbReference type="SAM" id="MobiDB-lite"/>
    </source>
</evidence>